<organism evidence="5 6">
    <name type="scientific">Mycolicibacterium porcinum</name>
    <dbReference type="NCBI Taxonomy" id="39693"/>
    <lineage>
        <taxon>Bacteria</taxon>
        <taxon>Bacillati</taxon>
        <taxon>Actinomycetota</taxon>
        <taxon>Actinomycetes</taxon>
        <taxon>Mycobacteriales</taxon>
        <taxon>Mycobacteriaceae</taxon>
        <taxon>Mycolicibacterium</taxon>
    </lineage>
</organism>
<dbReference type="EMBL" id="JBDLOU010000118">
    <property type="protein sequence ID" value="MEX3742799.1"/>
    <property type="molecule type" value="Genomic_DNA"/>
</dbReference>
<dbReference type="PANTHER" id="PTHR46796">
    <property type="entry name" value="HTH-TYPE TRANSCRIPTIONAL ACTIVATOR RHAS-RELATED"/>
    <property type="match status" value="1"/>
</dbReference>
<dbReference type="InterPro" id="IPR018062">
    <property type="entry name" value="HTH_AraC-typ_CS"/>
</dbReference>
<evidence type="ECO:0000313" key="5">
    <source>
        <dbReference type="EMBL" id="MEX3742799.1"/>
    </source>
</evidence>
<evidence type="ECO:0000256" key="3">
    <source>
        <dbReference type="ARBA" id="ARBA00023163"/>
    </source>
</evidence>
<dbReference type="InterPro" id="IPR020449">
    <property type="entry name" value="Tscrpt_reg_AraC-type_HTH"/>
</dbReference>
<protein>
    <submittedName>
        <fullName evidence="5">Helix-turn-helix transcriptional regulator</fullName>
    </submittedName>
</protein>
<keyword evidence="3" id="KW-0804">Transcription</keyword>
<comment type="caution">
    <text evidence="5">The sequence shown here is derived from an EMBL/GenBank/DDBJ whole genome shotgun (WGS) entry which is preliminary data.</text>
</comment>
<dbReference type="InterPro" id="IPR050204">
    <property type="entry name" value="AraC_XylS_family_regulators"/>
</dbReference>
<dbReference type="PROSITE" id="PS00041">
    <property type="entry name" value="HTH_ARAC_FAMILY_1"/>
    <property type="match status" value="1"/>
</dbReference>
<name>A0ABV3VNN6_9MYCO</name>
<keyword evidence="6" id="KW-1185">Reference proteome</keyword>
<dbReference type="Gene3D" id="1.10.10.60">
    <property type="entry name" value="Homeodomain-like"/>
    <property type="match status" value="2"/>
</dbReference>
<dbReference type="PANTHER" id="PTHR46796:SF6">
    <property type="entry name" value="ARAC SUBFAMILY"/>
    <property type="match status" value="1"/>
</dbReference>
<dbReference type="SMART" id="SM00342">
    <property type="entry name" value="HTH_ARAC"/>
    <property type="match status" value="1"/>
</dbReference>
<feature type="domain" description="HTH araC/xylS-type" evidence="4">
    <location>
        <begin position="169"/>
        <end position="267"/>
    </location>
</feature>
<evidence type="ECO:0000259" key="4">
    <source>
        <dbReference type="PROSITE" id="PS01124"/>
    </source>
</evidence>
<dbReference type="PRINTS" id="PR00032">
    <property type="entry name" value="HTHARAC"/>
</dbReference>
<evidence type="ECO:0000313" key="6">
    <source>
        <dbReference type="Proteomes" id="UP001558474"/>
    </source>
</evidence>
<dbReference type="Proteomes" id="UP001558474">
    <property type="component" value="Unassembled WGS sequence"/>
</dbReference>
<gene>
    <name evidence="5" type="ORF">ABFW12_31615</name>
</gene>
<dbReference type="Pfam" id="PF12833">
    <property type="entry name" value="HTH_18"/>
    <property type="match status" value="1"/>
</dbReference>
<keyword evidence="2" id="KW-0238">DNA-binding</keyword>
<dbReference type="InterPro" id="IPR009057">
    <property type="entry name" value="Homeodomain-like_sf"/>
</dbReference>
<proteinExistence type="predicted"/>
<accession>A0ABV3VNN6</accession>
<dbReference type="RefSeq" id="WP_368574489.1">
    <property type="nucleotide sequence ID" value="NZ_JBDLOU010000118.1"/>
</dbReference>
<keyword evidence="1" id="KW-0805">Transcription regulation</keyword>
<dbReference type="InterPro" id="IPR018060">
    <property type="entry name" value="HTH_AraC"/>
</dbReference>
<evidence type="ECO:0000256" key="2">
    <source>
        <dbReference type="ARBA" id="ARBA00023125"/>
    </source>
</evidence>
<dbReference type="SUPFAM" id="SSF46689">
    <property type="entry name" value="Homeodomain-like"/>
    <property type="match status" value="2"/>
</dbReference>
<reference evidence="5 6" key="1">
    <citation type="submission" date="2024-04" db="EMBL/GenBank/DDBJ databases">
        <title>Genomic Markers of Mycobacteria.</title>
        <authorList>
            <person name="Soliman M.S."/>
            <person name="Elkholy A."/>
            <person name="Soliman N.S."/>
            <person name="Abbas A."/>
            <person name="Khayrat S."/>
            <person name="Shawky S."/>
        </authorList>
    </citation>
    <scope>NUCLEOTIDE SEQUENCE [LARGE SCALE GENOMIC DNA]</scope>
    <source>
        <strain evidence="5 6">Egy-CU-AM5</strain>
    </source>
</reference>
<sequence>MVLSTTTTASQGIDFRFVSEQIAAPTDWCFEEPHHVVVVHRSGQLQSMEIEFASGPSGRTIPQVGDVWVIPAEHRYAALAHGHTVQFCELTIPTAVLADRDLAPRIRHRDPLIHQLIERMNTVVDRDDVTARLLTETLTETLRLHLVDQFARGSAGGRRRSGLDHQTRDKVIEYLEYSLDAEISVAGLADLADMTVAEFTAAFAAAFGATPYQFVLDRRIQRAKRLLITTTKPITEIGMAVGFSTPSHFATTFKSRIGMTPSSYRRNA</sequence>
<dbReference type="PROSITE" id="PS01124">
    <property type="entry name" value="HTH_ARAC_FAMILY_2"/>
    <property type="match status" value="1"/>
</dbReference>
<evidence type="ECO:0000256" key="1">
    <source>
        <dbReference type="ARBA" id="ARBA00023015"/>
    </source>
</evidence>